<feature type="compositionally biased region" description="Pro residues" evidence="5">
    <location>
        <begin position="223"/>
        <end position="244"/>
    </location>
</feature>
<evidence type="ECO:0000256" key="3">
    <source>
        <dbReference type="ARBA" id="ARBA00022989"/>
    </source>
</evidence>
<proteinExistence type="predicted"/>
<feature type="transmembrane region" description="Helical" evidence="6">
    <location>
        <begin position="160"/>
        <end position="181"/>
    </location>
</feature>
<gene>
    <name evidence="8" type="ORF">AGERDE_LOCUS4107</name>
</gene>
<keyword evidence="2 6" id="KW-0812">Transmembrane</keyword>
<evidence type="ECO:0000313" key="8">
    <source>
        <dbReference type="EMBL" id="CAG8498174.1"/>
    </source>
</evidence>
<feature type="transmembrane region" description="Helical" evidence="6">
    <location>
        <begin position="51"/>
        <end position="74"/>
    </location>
</feature>
<dbReference type="Pfam" id="PF01284">
    <property type="entry name" value="MARVEL"/>
    <property type="match status" value="1"/>
</dbReference>
<evidence type="ECO:0000256" key="4">
    <source>
        <dbReference type="ARBA" id="ARBA00023136"/>
    </source>
</evidence>
<accession>A0A9N8ZJS1</accession>
<evidence type="ECO:0000256" key="1">
    <source>
        <dbReference type="ARBA" id="ARBA00004141"/>
    </source>
</evidence>
<evidence type="ECO:0000256" key="2">
    <source>
        <dbReference type="ARBA" id="ARBA00022692"/>
    </source>
</evidence>
<evidence type="ECO:0000256" key="6">
    <source>
        <dbReference type="SAM" id="Phobius"/>
    </source>
</evidence>
<feature type="transmembrane region" description="Helical" evidence="6">
    <location>
        <begin position="20"/>
        <end position="39"/>
    </location>
</feature>
<dbReference type="AlphaFoldDB" id="A0A9N8ZJS1"/>
<name>A0A9N8ZJS1_9GLOM</name>
<comment type="caution">
    <text evidence="8">The sequence shown here is derived from an EMBL/GenBank/DDBJ whole genome shotgun (WGS) entry which is preliminary data.</text>
</comment>
<protein>
    <submittedName>
        <fullName evidence="8">7469_t:CDS:1</fullName>
    </submittedName>
</protein>
<evidence type="ECO:0000256" key="5">
    <source>
        <dbReference type="SAM" id="MobiDB-lite"/>
    </source>
</evidence>
<keyword evidence="9" id="KW-1185">Reference proteome</keyword>
<feature type="compositionally biased region" description="Low complexity" evidence="5">
    <location>
        <begin position="265"/>
        <end position="281"/>
    </location>
</feature>
<organism evidence="8 9">
    <name type="scientific">Ambispora gerdemannii</name>
    <dbReference type="NCBI Taxonomy" id="144530"/>
    <lineage>
        <taxon>Eukaryota</taxon>
        <taxon>Fungi</taxon>
        <taxon>Fungi incertae sedis</taxon>
        <taxon>Mucoromycota</taxon>
        <taxon>Glomeromycotina</taxon>
        <taxon>Glomeromycetes</taxon>
        <taxon>Archaeosporales</taxon>
        <taxon>Ambisporaceae</taxon>
        <taxon>Ambispora</taxon>
    </lineage>
</organism>
<dbReference type="InterPro" id="IPR008253">
    <property type="entry name" value="Marvel"/>
</dbReference>
<feature type="compositionally biased region" description="Low complexity" evidence="5">
    <location>
        <begin position="209"/>
        <end position="222"/>
    </location>
</feature>
<evidence type="ECO:0000259" key="7">
    <source>
        <dbReference type="Pfam" id="PF01284"/>
    </source>
</evidence>
<dbReference type="Proteomes" id="UP000789831">
    <property type="component" value="Unassembled WGS sequence"/>
</dbReference>
<comment type="subcellular location">
    <subcellularLocation>
        <location evidence="1">Membrane</location>
        <topology evidence="1">Multi-pass membrane protein</topology>
    </subcellularLocation>
</comment>
<keyword evidence="3 6" id="KW-1133">Transmembrane helix</keyword>
<sequence>MGETEKLEIPITKLQWGFRGTQVVFAFFAMATISAVIAFDNKFISSKILDNMYLFVLIISMFFAGAIVGIPYVYLRYGKLKSVARALRHLRIEFVLSAIWAFLLFCSTLGVTIEIALRKCAPSDYSKEFLNYTAGNKTNGEHLFEKGLNRACSTQRASIAFGWFALASWIGSMLLITKGWYDNRRQPVKHDYHPHEVTMHSNSSRSSLEEGGVPEVGQQQPPAVAPPQYQPQPPPTSPPLPPQPQQYQTYTISPSPSHAVPAGNPISIQIPGPQIPPGGISFPEPKHY</sequence>
<keyword evidence="4 6" id="KW-0472">Membrane</keyword>
<dbReference type="GO" id="GO:0016020">
    <property type="term" value="C:membrane"/>
    <property type="evidence" value="ECO:0007669"/>
    <property type="project" value="UniProtKB-SubCell"/>
</dbReference>
<evidence type="ECO:0000313" key="9">
    <source>
        <dbReference type="Proteomes" id="UP000789831"/>
    </source>
</evidence>
<dbReference type="EMBL" id="CAJVPL010000445">
    <property type="protein sequence ID" value="CAG8498174.1"/>
    <property type="molecule type" value="Genomic_DNA"/>
</dbReference>
<feature type="region of interest" description="Disordered" evidence="5">
    <location>
        <begin position="195"/>
        <end position="288"/>
    </location>
</feature>
<dbReference type="OrthoDB" id="2218151at2759"/>
<reference evidence="8" key="1">
    <citation type="submission" date="2021-06" db="EMBL/GenBank/DDBJ databases">
        <authorList>
            <person name="Kallberg Y."/>
            <person name="Tangrot J."/>
            <person name="Rosling A."/>
        </authorList>
    </citation>
    <scope>NUCLEOTIDE SEQUENCE</scope>
    <source>
        <strain evidence="8">MT106</strain>
    </source>
</reference>
<feature type="transmembrane region" description="Helical" evidence="6">
    <location>
        <begin position="94"/>
        <end position="117"/>
    </location>
</feature>
<feature type="domain" description="MARVEL" evidence="7">
    <location>
        <begin position="12"/>
        <end position="175"/>
    </location>
</feature>